<reference evidence="2 3" key="1">
    <citation type="submission" date="2016-08" db="EMBL/GenBank/DDBJ databases">
        <title>A Parts List for Fungal Cellulosomes Revealed by Comparative Genomics.</title>
        <authorList>
            <consortium name="DOE Joint Genome Institute"/>
            <person name="Haitjema C.H."/>
            <person name="Gilmore S.P."/>
            <person name="Henske J.K."/>
            <person name="Solomon K.V."/>
            <person name="De Groot R."/>
            <person name="Kuo A."/>
            <person name="Mondo S.J."/>
            <person name="Salamov A.A."/>
            <person name="Labutti K."/>
            <person name="Zhao Z."/>
            <person name="Chiniquy J."/>
            <person name="Barry K."/>
            <person name="Brewer H.M."/>
            <person name="Purvine S.O."/>
            <person name="Wright A.T."/>
            <person name="Boxma B."/>
            <person name="Van Alen T."/>
            <person name="Hackstein J.H."/>
            <person name="Baker S.E."/>
            <person name="Grigoriev I.V."/>
            <person name="O'Malley M.A."/>
        </authorList>
    </citation>
    <scope>NUCLEOTIDE SEQUENCE [LARGE SCALE GENOMIC DNA]</scope>
    <source>
        <strain evidence="2 3">S4</strain>
    </source>
</reference>
<dbReference type="AlphaFoldDB" id="A0A1Y1WRK9"/>
<keyword evidence="3" id="KW-1185">Reference proteome</keyword>
<feature type="transmembrane region" description="Helical" evidence="1">
    <location>
        <begin position="171"/>
        <end position="195"/>
    </location>
</feature>
<dbReference type="EMBL" id="MCFG01000313">
    <property type="protein sequence ID" value="ORX76181.1"/>
    <property type="molecule type" value="Genomic_DNA"/>
</dbReference>
<dbReference type="STRING" id="1754192.A0A1Y1WRK9"/>
<protein>
    <submittedName>
        <fullName evidence="2">Uncharacterized protein</fullName>
    </submittedName>
</protein>
<evidence type="ECO:0000313" key="2">
    <source>
        <dbReference type="EMBL" id="ORX76181.1"/>
    </source>
</evidence>
<keyword evidence="1" id="KW-0472">Membrane</keyword>
<feature type="transmembrane region" description="Helical" evidence="1">
    <location>
        <begin position="225"/>
        <end position="247"/>
    </location>
</feature>
<accession>A0A1Y1WRK9</accession>
<proteinExistence type="predicted"/>
<comment type="caution">
    <text evidence="2">The sequence shown here is derived from an EMBL/GenBank/DDBJ whole genome shotgun (WGS) entry which is preliminary data.</text>
</comment>
<reference evidence="2 3" key="2">
    <citation type="submission" date="2016-08" db="EMBL/GenBank/DDBJ databases">
        <title>Pervasive Adenine N6-methylation of Active Genes in Fungi.</title>
        <authorList>
            <consortium name="DOE Joint Genome Institute"/>
            <person name="Mondo S.J."/>
            <person name="Dannebaum R.O."/>
            <person name="Kuo R.C."/>
            <person name="Labutti K."/>
            <person name="Haridas S."/>
            <person name="Kuo A."/>
            <person name="Salamov A."/>
            <person name="Ahrendt S.R."/>
            <person name="Lipzen A."/>
            <person name="Sullivan W."/>
            <person name="Andreopoulos W.B."/>
            <person name="Clum A."/>
            <person name="Lindquist E."/>
            <person name="Daum C."/>
            <person name="Ramamoorthy G.K."/>
            <person name="Gryganskyi A."/>
            <person name="Culley D."/>
            <person name="Magnuson J.K."/>
            <person name="James T.Y."/>
            <person name="O'Malley M.A."/>
            <person name="Stajich J.E."/>
            <person name="Spatafora J.W."/>
            <person name="Visel A."/>
            <person name="Grigoriev I.V."/>
        </authorList>
    </citation>
    <scope>NUCLEOTIDE SEQUENCE [LARGE SCALE GENOMIC DNA]</scope>
    <source>
        <strain evidence="2 3">S4</strain>
    </source>
</reference>
<sequence length="417" mass="48816">MQEILKKYSNNQLVESKFDIYQSLFLPFIESSFFPWLFVVLLLNKRKWNKPVTLILVGHWLLRAIGDILRNYIQLRESELNTLWPGSTTNWYIGEAAAHVFWLGGEILGDWYPLLRTKAVTNNNRKVRIIFFTCILYNITKILGMLTYFIDFPMNLKIHENGGFHLAKFNLLWWSCIGLMQITSFIYDLSVILALKSCLFNKLNEYRTRGNTFLDKFKQISELRIFCSMIISILFFPFLIAFIISLMKQYQFQKNQEVGGGNRKNSPYIEDEGIEHIRQLVLGFNFTLMYIDQILLRNFVENNNQSKKVGYDENNNGSFHMQFTESLNYSGNSHTFKDNNLHLTTLSNNSSNNNNNNYKNIISPVSSENTINEKYDIFSSVSSSQHRLSDITNVINNNNNNNNNNKILKLKFLYFKD</sequence>
<keyword evidence="1" id="KW-0812">Transmembrane</keyword>
<name>A0A1Y1WRK9_9FUNG</name>
<dbReference type="OrthoDB" id="10418633at2759"/>
<organism evidence="2 3">
    <name type="scientific">Anaeromyces robustus</name>
    <dbReference type="NCBI Taxonomy" id="1754192"/>
    <lineage>
        <taxon>Eukaryota</taxon>
        <taxon>Fungi</taxon>
        <taxon>Fungi incertae sedis</taxon>
        <taxon>Chytridiomycota</taxon>
        <taxon>Chytridiomycota incertae sedis</taxon>
        <taxon>Neocallimastigomycetes</taxon>
        <taxon>Neocallimastigales</taxon>
        <taxon>Neocallimastigaceae</taxon>
        <taxon>Anaeromyces</taxon>
    </lineage>
</organism>
<gene>
    <name evidence="2" type="ORF">BCR32DRAFT_271422</name>
</gene>
<feature type="transmembrane region" description="Helical" evidence="1">
    <location>
        <begin position="129"/>
        <end position="151"/>
    </location>
</feature>
<dbReference type="Proteomes" id="UP000193944">
    <property type="component" value="Unassembled WGS sequence"/>
</dbReference>
<evidence type="ECO:0000256" key="1">
    <source>
        <dbReference type="SAM" id="Phobius"/>
    </source>
</evidence>
<keyword evidence="1" id="KW-1133">Transmembrane helix</keyword>
<evidence type="ECO:0000313" key="3">
    <source>
        <dbReference type="Proteomes" id="UP000193944"/>
    </source>
</evidence>
<feature type="transmembrane region" description="Helical" evidence="1">
    <location>
        <begin position="20"/>
        <end position="43"/>
    </location>
</feature>